<evidence type="ECO:0000313" key="3">
    <source>
        <dbReference type="EMBL" id="KAJ6802105.1"/>
    </source>
</evidence>
<evidence type="ECO:0000256" key="2">
    <source>
        <dbReference type="ARBA" id="ARBA00023186"/>
    </source>
</evidence>
<reference evidence="3" key="2">
    <citation type="submission" date="2023-04" db="EMBL/GenBank/DDBJ databases">
        <authorList>
            <person name="Bruccoleri R.E."/>
            <person name="Oakeley E.J."/>
            <person name="Faust A.-M."/>
            <person name="Dessus-Babus S."/>
            <person name="Altorfer M."/>
            <person name="Burckhardt D."/>
            <person name="Oertli M."/>
            <person name="Naumann U."/>
            <person name="Petersen F."/>
            <person name="Wong J."/>
        </authorList>
    </citation>
    <scope>NUCLEOTIDE SEQUENCE</scope>
    <source>
        <strain evidence="3">GSM-AAB239-AS_SAM_17_03QT</strain>
        <tissue evidence="3">Leaf</tissue>
    </source>
</reference>
<keyword evidence="4" id="KW-1185">Reference proteome</keyword>
<comment type="caution">
    <text evidence="3">The sequence shown here is derived from an EMBL/GenBank/DDBJ whole genome shotgun (WGS) entry which is preliminary data.</text>
</comment>
<dbReference type="Pfam" id="PF01774">
    <property type="entry name" value="UreD"/>
    <property type="match status" value="1"/>
</dbReference>
<protein>
    <submittedName>
        <fullName evidence="3">Urease accessory protein D</fullName>
    </submittedName>
</protein>
<accession>A0AAX6EDM9</accession>
<dbReference type="PANTHER" id="PTHR33643">
    <property type="entry name" value="UREASE ACCESSORY PROTEIN D"/>
    <property type="match status" value="1"/>
</dbReference>
<evidence type="ECO:0000256" key="1">
    <source>
        <dbReference type="ARBA" id="ARBA00007177"/>
    </source>
</evidence>
<gene>
    <name evidence="3" type="ORF">M6B38_193570</name>
</gene>
<dbReference type="AlphaFoldDB" id="A0AAX6EDM9"/>
<organism evidence="3 4">
    <name type="scientific">Iris pallida</name>
    <name type="common">Sweet iris</name>
    <dbReference type="NCBI Taxonomy" id="29817"/>
    <lineage>
        <taxon>Eukaryota</taxon>
        <taxon>Viridiplantae</taxon>
        <taxon>Streptophyta</taxon>
        <taxon>Embryophyta</taxon>
        <taxon>Tracheophyta</taxon>
        <taxon>Spermatophyta</taxon>
        <taxon>Magnoliopsida</taxon>
        <taxon>Liliopsida</taxon>
        <taxon>Asparagales</taxon>
        <taxon>Iridaceae</taxon>
        <taxon>Iridoideae</taxon>
        <taxon>Irideae</taxon>
        <taxon>Iris</taxon>
    </lineage>
</organism>
<dbReference type="HAMAP" id="MF_01384">
    <property type="entry name" value="UreD"/>
    <property type="match status" value="1"/>
</dbReference>
<evidence type="ECO:0000313" key="4">
    <source>
        <dbReference type="Proteomes" id="UP001140949"/>
    </source>
</evidence>
<dbReference type="InterPro" id="IPR002669">
    <property type="entry name" value="UreD"/>
</dbReference>
<sequence length="295" mass="31970">MASGSIAIEKVGGKSTVTRCFSKYPLKLITPKKVGSSSTSDAVWIYTLSYGGGIISGDCVSVELGLGDGCTAAMTTQASTKVYKSVGSKCSEQILEARVGRNALLVVIPDPVTCFSTARYSQKQVFRVFPDSNLVIVDWITSGRHEVGENWDFELYKSTNHIFLERDEPLFLDSVLLEERSGTSVAEQMQGYRCIAMIIILGPKLTQLQSRVQDEVKQMMSVKFRAPTLARGCQVQPGSEGSPTGPALLASCSYFGPKGVGLVVRIAATTTDSVYVFLRHHLASLEPILGISPYH</sequence>
<dbReference type="Proteomes" id="UP001140949">
    <property type="component" value="Unassembled WGS sequence"/>
</dbReference>
<reference evidence="3" key="1">
    <citation type="journal article" date="2023" name="GigaByte">
        <title>Genome assembly of the bearded iris, Iris pallida Lam.</title>
        <authorList>
            <person name="Bruccoleri R.E."/>
            <person name="Oakeley E.J."/>
            <person name="Faust A.M.E."/>
            <person name="Altorfer M."/>
            <person name="Dessus-Babus S."/>
            <person name="Burckhardt D."/>
            <person name="Oertli M."/>
            <person name="Naumann U."/>
            <person name="Petersen F."/>
            <person name="Wong J."/>
        </authorList>
    </citation>
    <scope>NUCLEOTIDE SEQUENCE</scope>
    <source>
        <strain evidence="3">GSM-AAB239-AS_SAM_17_03QT</strain>
    </source>
</reference>
<dbReference type="PANTHER" id="PTHR33643:SF1">
    <property type="entry name" value="UREASE ACCESSORY PROTEIN D"/>
    <property type="match status" value="1"/>
</dbReference>
<comment type="similarity">
    <text evidence="1">Belongs to the UreD family.</text>
</comment>
<name>A0AAX6EDM9_IRIPA</name>
<proteinExistence type="inferred from homology"/>
<dbReference type="GO" id="GO:0016151">
    <property type="term" value="F:nickel cation binding"/>
    <property type="evidence" value="ECO:0007669"/>
    <property type="project" value="InterPro"/>
</dbReference>
<keyword evidence="2" id="KW-0143">Chaperone</keyword>
<dbReference type="EMBL" id="JANAVB010037418">
    <property type="protein sequence ID" value="KAJ6802105.1"/>
    <property type="molecule type" value="Genomic_DNA"/>
</dbReference>